<gene>
    <name evidence="9" type="primary">rlmD</name>
    <name evidence="12" type="ORF">SAMN04488038_108124</name>
</gene>
<evidence type="ECO:0000256" key="2">
    <source>
        <dbReference type="ARBA" id="ARBA00022552"/>
    </source>
</evidence>
<protein>
    <recommendedName>
        <fullName evidence="9">23S rRNA (uracil(1939)-C(5))-methyltransferase RlmD</fullName>
        <ecNumber evidence="9">2.1.1.190</ecNumber>
    </recommendedName>
    <alternativeName>
        <fullName evidence="9">23S rRNA(m5U1939)-methyltransferase</fullName>
    </alternativeName>
</protein>
<feature type="active site" description="Nucleophile" evidence="9 10">
    <location>
        <position position="394"/>
    </location>
</feature>
<dbReference type="InterPro" id="IPR010280">
    <property type="entry name" value="U5_MeTrfase_fam"/>
</dbReference>
<dbReference type="STRING" id="489703.SAMN04488038_108124"/>
<dbReference type="SUPFAM" id="SSF53335">
    <property type="entry name" value="S-adenosyl-L-methionine-dependent methyltransferases"/>
    <property type="match status" value="1"/>
</dbReference>
<keyword evidence="13" id="KW-1185">Reference proteome</keyword>
<feature type="binding site" evidence="9 10">
    <location>
        <position position="300"/>
    </location>
    <ligand>
        <name>S-adenosyl-L-methionine</name>
        <dbReference type="ChEBI" id="CHEBI:59789"/>
    </ligand>
</feature>
<proteinExistence type="inferred from homology"/>
<dbReference type="PROSITE" id="PS51687">
    <property type="entry name" value="SAM_MT_RNA_M5U"/>
    <property type="match status" value="1"/>
</dbReference>
<dbReference type="GO" id="GO:0051539">
    <property type="term" value="F:4 iron, 4 sulfur cluster binding"/>
    <property type="evidence" value="ECO:0007669"/>
    <property type="project" value="UniProtKB-KW"/>
</dbReference>
<dbReference type="Gene3D" id="3.40.50.150">
    <property type="entry name" value="Vaccinia Virus protein VP39"/>
    <property type="match status" value="1"/>
</dbReference>
<feature type="binding site" evidence="9">
    <location>
        <position position="82"/>
    </location>
    <ligand>
        <name>[4Fe-4S] cluster</name>
        <dbReference type="ChEBI" id="CHEBI:49883"/>
    </ligand>
</feature>
<keyword evidence="3 9" id="KW-0489">Methyltransferase</keyword>
<comment type="similarity">
    <text evidence="9">Belongs to the class I-like SAM-binding methyltransferase superfamily. RNA M5U methyltransferase family. RlmD subfamily.</text>
</comment>
<evidence type="ECO:0000313" key="12">
    <source>
        <dbReference type="EMBL" id="SEQ60222.1"/>
    </source>
</evidence>
<dbReference type="Gene3D" id="2.40.50.1070">
    <property type="match status" value="1"/>
</dbReference>
<dbReference type="EC" id="2.1.1.190" evidence="9"/>
<dbReference type="EMBL" id="FOFS01000008">
    <property type="protein sequence ID" value="SEQ60222.1"/>
    <property type="molecule type" value="Genomic_DNA"/>
</dbReference>
<dbReference type="Proteomes" id="UP000199233">
    <property type="component" value="Unassembled WGS sequence"/>
</dbReference>
<dbReference type="PROSITE" id="PS01230">
    <property type="entry name" value="TRMA_1"/>
    <property type="match status" value="1"/>
</dbReference>
<organism evidence="12 13">
    <name type="scientific">Solimonas aquatica</name>
    <dbReference type="NCBI Taxonomy" id="489703"/>
    <lineage>
        <taxon>Bacteria</taxon>
        <taxon>Pseudomonadati</taxon>
        <taxon>Pseudomonadota</taxon>
        <taxon>Gammaproteobacteria</taxon>
        <taxon>Nevskiales</taxon>
        <taxon>Nevskiaceae</taxon>
        <taxon>Solimonas</taxon>
    </lineage>
</organism>
<dbReference type="InterPro" id="IPR029063">
    <property type="entry name" value="SAM-dependent_MTases_sf"/>
</dbReference>
<dbReference type="NCBIfam" id="NF009639">
    <property type="entry name" value="PRK13168.1"/>
    <property type="match status" value="1"/>
</dbReference>
<dbReference type="RefSeq" id="WP_093286003.1">
    <property type="nucleotide sequence ID" value="NZ_FOFS01000008.1"/>
</dbReference>
<feature type="binding site" evidence="9">
    <location>
        <position position="76"/>
    </location>
    <ligand>
        <name>[4Fe-4S] cluster</name>
        <dbReference type="ChEBI" id="CHEBI:49883"/>
    </ligand>
</feature>
<dbReference type="SUPFAM" id="SSF50249">
    <property type="entry name" value="Nucleic acid-binding proteins"/>
    <property type="match status" value="1"/>
</dbReference>
<keyword evidence="2 9" id="KW-0698">rRNA processing</keyword>
<feature type="binding site" evidence="9 10">
    <location>
        <position position="321"/>
    </location>
    <ligand>
        <name>S-adenosyl-L-methionine</name>
        <dbReference type="ChEBI" id="CHEBI:59789"/>
    </ligand>
</feature>
<evidence type="ECO:0000256" key="5">
    <source>
        <dbReference type="ARBA" id="ARBA00022691"/>
    </source>
</evidence>
<dbReference type="NCBIfam" id="TIGR00479">
    <property type="entry name" value="rumA"/>
    <property type="match status" value="1"/>
</dbReference>
<dbReference type="InterPro" id="IPR012340">
    <property type="entry name" value="NA-bd_OB-fold"/>
</dbReference>
<keyword evidence="4 9" id="KW-0808">Transferase</keyword>
<evidence type="ECO:0000256" key="4">
    <source>
        <dbReference type="ARBA" id="ARBA00022679"/>
    </source>
</evidence>
<feature type="binding site" evidence="9 10">
    <location>
        <position position="368"/>
    </location>
    <ligand>
        <name>S-adenosyl-L-methionine</name>
        <dbReference type="ChEBI" id="CHEBI:59789"/>
    </ligand>
</feature>
<dbReference type="CDD" id="cd02440">
    <property type="entry name" value="AdoMet_MTases"/>
    <property type="match status" value="1"/>
</dbReference>
<name>A0A1H9HD33_9GAMM</name>
<dbReference type="PROSITE" id="PS01231">
    <property type="entry name" value="TRMA_2"/>
    <property type="match status" value="1"/>
</dbReference>
<dbReference type="GO" id="GO:0070475">
    <property type="term" value="P:rRNA base methylation"/>
    <property type="evidence" value="ECO:0007669"/>
    <property type="project" value="TreeGrafter"/>
</dbReference>
<dbReference type="GO" id="GO:0003723">
    <property type="term" value="F:RNA binding"/>
    <property type="evidence" value="ECO:0007669"/>
    <property type="project" value="InterPro"/>
</dbReference>
<evidence type="ECO:0000313" key="13">
    <source>
        <dbReference type="Proteomes" id="UP000199233"/>
    </source>
</evidence>
<evidence type="ECO:0000256" key="11">
    <source>
        <dbReference type="PROSITE-ProRule" id="PRU10015"/>
    </source>
</evidence>
<comment type="catalytic activity">
    <reaction evidence="9">
        <text>uridine(1939) in 23S rRNA + S-adenosyl-L-methionine = 5-methyluridine(1939) in 23S rRNA + S-adenosyl-L-homocysteine + H(+)</text>
        <dbReference type="Rhea" id="RHEA:42908"/>
        <dbReference type="Rhea" id="RHEA-COMP:10278"/>
        <dbReference type="Rhea" id="RHEA-COMP:10279"/>
        <dbReference type="ChEBI" id="CHEBI:15378"/>
        <dbReference type="ChEBI" id="CHEBI:57856"/>
        <dbReference type="ChEBI" id="CHEBI:59789"/>
        <dbReference type="ChEBI" id="CHEBI:65315"/>
        <dbReference type="ChEBI" id="CHEBI:74447"/>
        <dbReference type="EC" id="2.1.1.190"/>
    </reaction>
</comment>
<feature type="binding site" evidence="9">
    <location>
        <position position="305"/>
    </location>
    <ligand>
        <name>S-adenosyl-L-methionine</name>
        <dbReference type="ChEBI" id="CHEBI:59789"/>
    </ligand>
</feature>
<feature type="binding site" evidence="9 10">
    <location>
        <position position="271"/>
    </location>
    <ligand>
        <name>S-adenosyl-L-methionine</name>
        <dbReference type="ChEBI" id="CHEBI:59789"/>
    </ligand>
</feature>
<dbReference type="Pfam" id="PF05958">
    <property type="entry name" value="tRNA_U5-meth_tr"/>
    <property type="match status" value="2"/>
</dbReference>
<sequence>MRKRKPLPAGEHTAEIIDFDHEGRGFARIEGKATFIADALPGERVRFKYLRTARDFDEGQCLAVEQASPHRVTPGCAHFGLCGGCSMQHLDSAQQIVFKQKQMLDQLQRSARLQPQEIAPPLTAEVWGYRRRARLGVKDVPKKGAVLVGFRERESSFLAALDSCQVLDPRVGLKLRALGELIASLSLHRQIPQIEVACCPERVALVFRVLSAPSVEDREKLLAFAQREGFDVYLQTGGIDSIAPLNEAQPLQYSPDGSELRLQFKPADFIQVNGSVSQQTVNQALDWLEPSPGERVLELFCGLGNFSLPLARRGAQVLAVEGEAGLVQRARDNAQRNGLEIRFEKADLFLSRGDESWLQPAFDKVLLDPPRAGAKEILPIVAKRKPRRIVYVSCHPGTLARDAGTLVHEFGYTLARAGVMDMFPHTSHVESMALFVLP</sequence>
<dbReference type="GO" id="GO:0070041">
    <property type="term" value="F:rRNA (uridine-C5-)-methyltransferase activity"/>
    <property type="evidence" value="ECO:0007669"/>
    <property type="project" value="UniProtKB-UniRule"/>
</dbReference>
<evidence type="ECO:0000256" key="7">
    <source>
        <dbReference type="ARBA" id="ARBA00023004"/>
    </source>
</evidence>
<evidence type="ECO:0000256" key="9">
    <source>
        <dbReference type="HAMAP-Rule" id="MF_01010"/>
    </source>
</evidence>
<dbReference type="HAMAP" id="MF_01010">
    <property type="entry name" value="23SrRNA_methyltr_RlmD"/>
    <property type="match status" value="1"/>
</dbReference>
<dbReference type="AlphaFoldDB" id="A0A1H9HD33"/>
<evidence type="ECO:0000256" key="6">
    <source>
        <dbReference type="ARBA" id="ARBA00022723"/>
    </source>
</evidence>
<feature type="binding site" evidence="9">
    <location>
        <position position="164"/>
    </location>
    <ligand>
        <name>[4Fe-4S] cluster</name>
        <dbReference type="ChEBI" id="CHEBI:49883"/>
    </ligand>
</feature>
<feature type="active site" evidence="11">
    <location>
        <position position="394"/>
    </location>
</feature>
<dbReference type="InterPro" id="IPR030390">
    <property type="entry name" value="MeTrfase_TrmA_AS"/>
</dbReference>
<evidence type="ECO:0000256" key="3">
    <source>
        <dbReference type="ARBA" id="ARBA00022603"/>
    </source>
</evidence>
<dbReference type="PANTHER" id="PTHR11061:SF49">
    <property type="entry name" value="23S RRNA (URACIL(1939)-C(5))-METHYLTRANSFERASE RLMD"/>
    <property type="match status" value="1"/>
</dbReference>
<evidence type="ECO:0000256" key="8">
    <source>
        <dbReference type="ARBA" id="ARBA00023014"/>
    </source>
</evidence>
<keyword evidence="1 9" id="KW-0004">4Fe-4S</keyword>
<evidence type="ECO:0000256" key="1">
    <source>
        <dbReference type="ARBA" id="ARBA00022485"/>
    </source>
</evidence>
<keyword evidence="7 9" id="KW-0408">Iron</keyword>
<dbReference type="InterPro" id="IPR001566">
    <property type="entry name" value="23S_rRNA_MeTrfase_RlmD"/>
</dbReference>
<feature type="binding site" evidence="9">
    <location>
        <position position="347"/>
    </location>
    <ligand>
        <name>S-adenosyl-L-methionine</name>
        <dbReference type="ChEBI" id="CHEBI:59789"/>
    </ligand>
</feature>
<dbReference type="OrthoDB" id="9804590at2"/>
<dbReference type="PANTHER" id="PTHR11061">
    <property type="entry name" value="RNA M5U METHYLTRANSFERASE"/>
    <property type="match status" value="1"/>
</dbReference>
<reference evidence="12 13" key="1">
    <citation type="submission" date="2016-10" db="EMBL/GenBank/DDBJ databases">
        <authorList>
            <person name="de Groot N.N."/>
        </authorList>
    </citation>
    <scope>NUCLEOTIDE SEQUENCE [LARGE SCALE GENOMIC DNA]</scope>
    <source>
        <strain evidence="12 13">DSM 25927</strain>
    </source>
</reference>
<dbReference type="GO" id="GO:0005506">
    <property type="term" value="F:iron ion binding"/>
    <property type="evidence" value="ECO:0007669"/>
    <property type="project" value="UniProtKB-UniRule"/>
</dbReference>
<dbReference type="InterPro" id="IPR030391">
    <property type="entry name" value="MeTrfase_TrmA_CS"/>
</dbReference>
<feature type="binding site" evidence="9">
    <location>
        <position position="85"/>
    </location>
    <ligand>
        <name>[4Fe-4S] cluster</name>
        <dbReference type="ChEBI" id="CHEBI:49883"/>
    </ligand>
</feature>
<keyword evidence="8 9" id="KW-0411">Iron-sulfur</keyword>
<evidence type="ECO:0000256" key="10">
    <source>
        <dbReference type="PROSITE-ProRule" id="PRU01024"/>
    </source>
</evidence>
<keyword evidence="5 9" id="KW-0949">S-adenosyl-L-methionine</keyword>
<dbReference type="Gene3D" id="2.40.50.140">
    <property type="entry name" value="Nucleic acid-binding proteins"/>
    <property type="match status" value="1"/>
</dbReference>
<accession>A0A1H9HD33</accession>
<keyword evidence="6 9" id="KW-0479">Metal-binding</keyword>
<comment type="function">
    <text evidence="9">Catalyzes the formation of 5-methyl-uridine at position 1939 (m5U1939) in 23S rRNA.</text>
</comment>